<evidence type="ECO:0000313" key="6">
    <source>
        <dbReference type="Proteomes" id="UP000800036"/>
    </source>
</evidence>
<evidence type="ECO:0000256" key="1">
    <source>
        <dbReference type="ARBA" id="ARBA00007409"/>
    </source>
</evidence>
<feature type="domain" description="GST N-terminal" evidence="3">
    <location>
        <begin position="3"/>
        <end position="85"/>
    </location>
</feature>
<dbReference type="InterPro" id="IPR050802">
    <property type="entry name" value="EF-GSTs"/>
</dbReference>
<dbReference type="Pfam" id="PF00043">
    <property type="entry name" value="GST_C"/>
    <property type="match status" value="1"/>
</dbReference>
<dbReference type="PANTHER" id="PTHR43986:SF1">
    <property type="entry name" value="ELONGATION FACTOR 1-GAMMA"/>
    <property type="match status" value="1"/>
</dbReference>
<dbReference type="PANTHER" id="PTHR43986">
    <property type="entry name" value="ELONGATION FACTOR 1-GAMMA"/>
    <property type="match status" value="1"/>
</dbReference>
<dbReference type="AlphaFoldDB" id="A0A6A5UME1"/>
<evidence type="ECO:0000259" key="3">
    <source>
        <dbReference type="PROSITE" id="PS50404"/>
    </source>
</evidence>
<dbReference type="EMBL" id="ML976806">
    <property type="protein sequence ID" value="KAF1964096.1"/>
    <property type="molecule type" value="Genomic_DNA"/>
</dbReference>
<dbReference type="GO" id="GO:0006414">
    <property type="term" value="P:translational elongation"/>
    <property type="evidence" value="ECO:0007669"/>
    <property type="project" value="TreeGrafter"/>
</dbReference>
<dbReference type="CDD" id="cd03181">
    <property type="entry name" value="GST_C_EF1Bgamma_like"/>
    <property type="match status" value="1"/>
</dbReference>
<evidence type="ECO:0000259" key="4">
    <source>
        <dbReference type="PROSITE" id="PS50405"/>
    </source>
</evidence>
<dbReference type="PROSITE" id="PS50404">
    <property type="entry name" value="GST_NTER"/>
    <property type="match status" value="1"/>
</dbReference>
<dbReference type="InterPro" id="IPR004046">
    <property type="entry name" value="GST_C"/>
</dbReference>
<dbReference type="GO" id="GO:0016740">
    <property type="term" value="F:transferase activity"/>
    <property type="evidence" value="ECO:0007669"/>
    <property type="project" value="UniProtKB-KW"/>
</dbReference>
<dbReference type="Gene3D" id="3.40.30.10">
    <property type="entry name" value="Glutaredoxin"/>
    <property type="match status" value="1"/>
</dbReference>
<dbReference type="InterPro" id="IPR040079">
    <property type="entry name" value="Glutathione_S-Trfase"/>
</dbReference>
<proteinExistence type="inferred from homology"/>
<dbReference type="SFLD" id="SFLDS00019">
    <property type="entry name" value="Glutathione_Transferase_(cytos"/>
    <property type="match status" value="1"/>
</dbReference>
<dbReference type="InterPro" id="IPR004045">
    <property type="entry name" value="Glutathione_S-Trfase_N"/>
</dbReference>
<dbReference type="InterPro" id="IPR036282">
    <property type="entry name" value="Glutathione-S-Trfase_C_sf"/>
</dbReference>
<comment type="similarity">
    <text evidence="1 2">Belongs to the GST superfamily.</text>
</comment>
<reference evidence="5" key="1">
    <citation type="journal article" date="2020" name="Stud. Mycol.">
        <title>101 Dothideomycetes genomes: a test case for predicting lifestyles and emergence of pathogens.</title>
        <authorList>
            <person name="Haridas S."/>
            <person name="Albert R."/>
            <person name="Binder M."/>
            <person name="Bloem J."/>
            <person name="Labutti K."/>
            <person name="Salamov A."/>
            <person name="Andreopoulos B."/>
            <person name="Baker S."/>
            <person name="Barry K."/>
            <person name="Bills G."/>
            <person name="Bluhm B."/>
            <person name="Cannon C."/>
            <person name="Castanera R."/>
            <person name="Culley D."/>
            <person name="Daum C."/>
            <person name="Ezra D."/>
            <person name="Gonzalez J."/>
            <person name="Henrissat B."/>
            <person name="Kuo A."/>
            <person name="Liang C."/>
            <person name="Lipzen A."/>
            <person name="Lutzoni F."/>
            <person name="Magnuson J."/>
            <person name="Mondo S."/>
            <person name="Nolan M."/>
            <person name="Ohm R."/>
            <person name="Pangilinan J."/>
            <person name="Park H.-J."/>
            <person name="Ramirez L."/>
            <person name="Alfaro M."/>
            <person name="Sun H."/>
            <person name="Tritt A."/>
            <person name="Yoshinaga Y."/>
            <person name="Zwiers L.-H."/>
            <person name="Turgeon B."/>
            <person name="Goodwin S."/>
            <person name="Spatafora J."/>
            <person name="Crous P."/>
            <person name="Grigoriev I."/>
        </authorList>
    </citation>
    <scope>NUCLEOTIDE SEQUENCE</scope>
    <source>
        <strain evidence="5">CBS 107.79</strain>
    </source>
</reference>
<evidence type="ECO:0000256" key="2">
    <source>
        <dbReference type="RuleBase" id="RU003494"/>
    </source>
</evidence>
<dbReference type="Gene3D" id="1.20.1050.10">
    <property type="match status" value="1"/>
</dbReference>
<protein>
    <submittedName>
        <fullName evidence="5">Glutathione-S-transferase theta, GST</fullName>
    </submittedName>
</protein>
<dbReference type="InterPro" id="IPR010987">
    <property type="entry name" value="Glutathione-S-Trfase_C-like"/>
</dbReference>
<dbReference type="PROSITE" id="PS50405">
    <property type="entry name" value="GST_CTER"/>
    <property type="match status" value="1"/>
</dbReference>
<dbReference type="GO" id="GO:0005634">
    <property type="term" value="C:nucleus"/>
    <property type="evidence" value="ECO:0007669"/>
    <property type="project" value="TreeGrafter"/>
</dbReference>
<sequence>MSDQLTIYGYDDNPRTRIVKIVAAAEGIPLHQSLVVPRKGINKDTYLELFPLSQGKIPAIAGPGVKITETIAIAYYLAKLDPQAHLLGATGTLAEEALVLSYVSFANQELLPTLARWFLPLIPGFKDPAPYNFDAVEKGKQASLVILDKLELALKGKEWLVGSRPTLADIFVGIMISRGLQWVLGRAWKETHPAIMAYFERFSGLHMVSEVIPKFHLAEAEPLNQQPPAVP</sequence>
<dbReference type="SUPFAM" id="SSF47616">
    <property type="entry name" value="GST C-terminal domain-like"/>
    <property type="match status" value="1"/>
</dbReference>
<keyword evidence="6" id="KW-1185">Reference proteome</keyword>
<dbReference type="SUPFAM" id="SSF52833">
    <property type="entry name" value="Thioredoxin-like"/>
    <property type="match status" value="1"/>
</dbReference>
<evidence type="ECO:0000313" key="5">
    <source>
        <dbReference type="EMBL" id="KAF1964096.1"/>
    </source>
</evidence>
<dbReference type="Pfam" id="PF02798">
    <property type="entry name" value="GST_N"/>
    <property type="match status" value="1"/>
</dbReference>
<dbReference type="Proteomes" id="UP000800036">
    <property type="component" value="Unassembled WGS sequence"/>
</dbReference>
<gene>
    <name evidence="5" type="ORF">BU23DRAFT_633885</name>
</gene>
<feature type="domain" description="GST C-terminal" evidence="4">
    <location>
        <begin position="92"/>
        <end position="230"/>
    </location>
</feature>
<organism evidence="5 6">
    <name type="scientific">Bimuria novae-zelandiae CBS 107.79</name>
    <dbReference type="NCBI Taxonomy" id="1447943"/>
    <lineage>
        <taxon>Eukaryota</taxon>
        <taxon>Fungi</taxon>
        <taxon>Dikarya</taxon>
        <taxon>Ascomycota</taxon>
        <taxon>Pezizomycotina</taxon>
        <taxon>Dothideomycetes</taxon>
        <taxon>Pleosporomycetidae</taxon>
        <taxon>Pleosporales</taxon>
        <taxon>Massarineae</taxon>
        <taxon>Didymosphaeriaceae</taxon>
        <taxon>Bimuria</taxon>
    </lineage>
</organism>
<name>A0A6A5UME1_9PLEO</name>
<accession>A0A6A5UME1</accession>
<keyword evidence="5" id="KW-0808">Transferase</keyword>
<dbReference type="GO" id="GO:0005737">
    <property type="term" value="C:cytoplasm"/>
    <property type="evidence" value="ECO:0007669"/>
    <property type="project" value="TreeGrafter"/>
</dbReference>
<dbReference type="OrthoDB" id="249703at2759"/>
<dbReference type="InterPro" id="IPR036249">
    <property type="entry name" value="Thioredoxin-like_sf"/>
</dbReference>